<evidence type="ECO:0000313" key="3">
    <source>
        <dbReference type="EMBL" id="MDJ1371450.1"/>
    </source>
</evidence>
<keyword evidence="4" id="KW-1185">Reference proteome</keyword>
<dbReference type="PANTHER" id="PTHR30547">
    <property type="entry name" value="UNCHARACTERIZED PROTEIN YHCG-RELATED"/>
    <property type="match status" value="1"/>
</dbReference>
<dbReference type="Gene3D" id="3.40.1350.10">
    <property type="match status" value="1"/>
</dbReference>
<reference evidence="3" key="2">
    <citation type="journal article" date="2022" name="Sci. Rep.">
        <title>In silico prediction of the enzymes involved in the degradation of the herbicide molinate by Gulosibacter molinativorax ON4T.</title>
        <authorList>
            <person name="Lopes A.R."/>
            <person name="Bunin E."/>
            <person name="Viana A.T."/>
            <person name="Froufe H."/>
            <person name="Munoz-Merida A."/>
            <person name="Pinho D."/>
            <person name="Figueiredo J."/>
            <person name="Barroso C."/>
            <person name="Vaz-Moreira I."/>
            <person name="Bellanger X."/>
            <person name="Egas C."/>
            <person name="Nunes O.C."/>
        </authorList>
    </citation>
    <scope>NUCLEOTIDE SEQUENCE</scope>
    <source>
        <strain evidence="3">ON4</strain>
    </source>
</reference>
<evidence type="ECO:0000313" key="4">
    <source>
        <dbReference type="Proteomes" id="UP001170379"/>
    </source>
</evidence>
<organism evidence="3 4">
    <name type="scientific">Gulosibacter molinativorax</name>
    <dbReference type="NCBI Taxonomy" id="256821"/>
    <lineage>
        <taxon>Bacteria</taxon>
        <taxon>Bacillati</taxon>
        <taxon>Actinomycetota</taxon>
        <taxon>Actinomycetes</taxon>
        <taxon>Micrococcales</taxon>
        <taxon>Microbacteriaceae</taxon>
        <taxon>Gulosibacter</taxon>
    </lineage>
</organism>
<dbReference type="PANTHER" id="PTHR30547:SF0">
    <property type="entry name" value="BLR8175 PROTEIN"/>
    <property type="match status" value="1"/>
</dbReference>
<gene>
    <name evidence="3" type="ORF">C7K25_08725</name>
</gene>
<dbReference type="EMBL" id="PXVD01000012">
    <property type="protein sequence ID" value="MDJ1371450.1"/>
    <property type="molecule type" value="Genomic_DNA"/>
</dbReference>
<feature type="domain" description="YhcG PDDEXK nuclease" evidence="1">
    <location>
        <begin position="158"/>
        <end position="311"/>
    </location>
</feature>
<evidence type="ECO:0000259" key="2">
    <source>
        <dbReference type="Pfam" id="PF17761"/>
    </source>
</evidence>
<comment type="caution">
    <text evidence="3">The sequence shown here is derived from an EMBL/GenBank/DDBJ whole genome shotgun (WGS) entry which is preliminary data.</text>
</comment>
<dbReference type="Proteomes" id="UP001170379">
    <property type="component" value="Unassembled WGS sequence"/>
</dbReference>
<dbReference type="InterPro" id="IPR053148">
    <property type="entry name" value="PD-DEXK-like_domain"/>
</dbReference>
<dbReference type="Pfam" id="PF06250">
    <property type="entry name" value="YhcG_C"/>
    <property type="match status" value="1"/>
</dbReference>
<sequence>MKSRIFAAQQRAALVVNTEMVALYWQIGQDIIERQARQGWGAKVIDRLAHDLRVAFPDVRGMSARNLRYMRDFAKAWPDFEIWQQAAAKLPWGHNMVLIDRIKDAERRLLYATAALEHGWSRNALDTHIDLQSIERAGKAITNFERTLQPPSSDLARESLKDPYKLDFLGLGDDAEERAIEQGVVDHLTEFLVELGVGFAYVGRQVHLEVGGDDFYIDLLFYHLKLRSYVVIEIKGGKFKPEHLGQLSFYLTAVDETLSHESDGPTIGLLLCRSKNEVVAEYALKDSNRALGVAEYELLRALPDPLQTALPTIEQIERELGGVDE</sequence>
<dbReference type="InterPro" id="IPR041527">
    <property type="entry name" value="YhcG_N"/>
</dbReference>
<dbReference type="InterPro" id="IPR009362">
    <property type="entry name" value="YhcG_C"/>
</dbReference>
<name>A0ABT7C8D7_9MICO</name>
<evidence type="ECO:0000259" key="1">
    <source>
        <dbReference type="Pfam" id="PF06250"/>
    </source>
</evidence>
<dbReference type="InterPro" id="IPR011856">
    <property type="entry name" value="tRNA_endonuc-like_dom_sf"/>
</dbReference>
<accession>A0ABT7C8D7</accession>
<protein>
    <submittedName>
        <fullName evidence="3">DUF1016 domain-containing protein</fullName>
    </submittedName>
</protein>
<proteinExistence type="predicted"/>
<dbReference type="Pfam" id="PF17761">
    <property type="entry name" value="DUF1016_N"/>
    <property type="match status" value="1"/>
</dbReference>
<feature type="domain" description="YhcG N-terminal" evidence="2">
    <location>
        <begin position="2"/>
        <end position="136"/>
    </location>
</feature>
<reference evidence="3" key="1">
    <citation type="submission" date="2018-03" db="EMBL/GenBank/DDBJ databases">
        <authorList>
            <person name="Nunes O.C."/>
            <person name="Lopes A.R."/>
            <person name="Froufe H."/>
            <person name="Munoz-Merida A."/>
            <person name="Barroso C."/>
            <person name="Egas C."/>
        </authorList>
    </citation>
    <scope>NUCLEOTIDE SEQUENCE</scope>
    <source>
        <strain evidence="3">ON4</strain>
    </source>
</reference>